<reference evidence="1" key="2">
    <citation type="journal article" date="2015" name="Data Brief">
        <title>Shoot transcriptome of the giant reed, Arundo donax.</title>
        <authorList>
            <person name="Barrero R.A."/>
            <person name="Guerrero F.D."/>
            <person name="Moolhuijzen P."/>
            <person name="Goolsby J.A."/>
            <person name="Tidwell J."/>
            <person name="Bellgard S.E."/>
            <person name="Bellgard M.I."/>
        </authorList>
    </citation>
    <scope>NUCLEOTIDE SEQUENCE</scope>
    <source>
        <tissue evidence="1">Shoot tissue taken approximately 20 cm above the soil surface</tissue>
    </source>
</reference>
<proteinExistence type="predicted"/>
<sequence>MEWTSSRLLFTVSDEGEAMTCRAGFGGRD</sequence>
<organism evidence="1">
    <name type="scientific">Arundo donax</name>
    <name type="common">Giant reed</name>
    <name type="synonym">Donax arundinaceus</name>
    <dbReference type="NCBI Taxonomy" id="35708"/>
    <lineage>
        <taxon>Eukaryota</taxon>
        <taxon>Viridiplantae</taxon>
        <taxon>Streptophyta</taxon>
        <taxon>Embryophyta</taxon>
        <taxon>Tracheophyta</taxon>
        <taxon>Spermatophyta</taxon>
        <taxon>Magnoliopsida</taxon>
        <taxon>Liliopsida</taxon>
        <taxon>Poales</taxon>
        <taxon>Poaceae</taxon>
        <taxon>PACMAD clade</taxon>
        <taxon>Arundinoideae</taxon>
        <taxon>Arundineae</taxon>
        <taxon>Arundo</taxon>
    </lineage>
</organism>
<dbReference type="EMBL" id="GBRH01187242">
    <property type="protein sequence ID" value="JAE10654.1"/>
    <property type="molecule type" value="Transcribed_RNA"/>
</dbReference>
<reference evidence="1" key="1">
    <citation type="submission" date="2014-09" db="EMBL/GenBank/DDBJ databases">
        <authorList>
            <person name="Magalhaes I.L.F."/>
            <person name="Oliveira U."/>
            <person name="Santos F.R."/>
            <person name="Vidigal T.H.D.A."/>
            <person name="Brescovit A.D."/>
            <person name="Santos A.J."/>
        </authorList>
    </citation>
    <scope>NUCLEOTIDE SEQUENCE</scope>
    <source>
        <tissue evidence="1">Shoot tissue taken approximately 20 cm above the soil surface</tissue>
    </source>
</reference>
<dbReference type="AlphaFoldDB" id="A0A0A9FHH1"/>
<name>A0A0A9FHH1_ARUDO</name>
<accession>A0A0A9FHH1</accession>
<protein>
    <submittedName>
        <fullName evidence="1">Uncharacterized protein</fullName>
    </submittedName>
</protein>
<evidence type="ECO:0000313" key="1">
    <source>
        <dbReference type="EMBL" id="JAE10654.1"/>
    </source>
</evidence>